<keyword evidence="3" id="KW-0812">Transmembrane</keyword>
<dbReference type="PANTHER" id="PTHR30097">
    <property type="entry name" value="CATION EFFLUX SYSTEM PROTEIN CUSB"/>
    <property type="match status" value="1"/>
</dbReference>
<keyword evidence="3" id="KW-0472">Membrane</keyword>
<organism evidence="4 5">
    <name type="scientific">Azospirillum griseum</name>
    <dbReference type="NCBI Taxonomy" id="2496639"/>
    <lineage>
        <taxon>Bacteria</taxon>
        <taxon>Pseudomonadati</taxon>
        <taxon>Pseudomonadota</taxon>
        <taxon>Alphaproteobacteria</taxon>
        <taxon>Rhodospirillales</taxon>
        <taxon>Azospirillaceae</taxon>
        <taxon>Azospirillum</taxon>
    </lineage>
</organism>
<evidence type="ECO:0000313" key="4">
    <source>
        <dbReference type="EMBL" id="RTR21497.1"/>
    </source>
</evidence>
<proteinExistence type="predicted"/>
<name>A0A431VJ34_9PROT</name>
<dbReference type="GO" id="GO:0060003">
    <property type="term" value="P:copper ion export"/>
    <property type="evidence" value="ECO:0007669"/>
    <property type="project" value="TreeGrafter"/>
</dbReference>
<dbReference type="Gene3D" id="2.40.420.20">
    <property type="match status" value="1"/>
</dbReference>
<keyword evidence="3" id="KW-1133">Transmembrane helix</keyword>
<dbReference type="AlphaFoldDB" id="A0A431VJ34"/>
<evidence type="ECO:0000313" key="5">
    <source>
        <dbReference type="Proteomes" id="UP000277007"/>
    </source>
</evidence>
<dbReference type="GO" id="GO:0015679">
    <property type="term" value="P:plasma membrane copper ion transport"/>
    <property type="evidence" value="ECO:0007669"/>
    <property type="project" value="TreeGrafter"/>
</dbReference>
<protein>
    <submittedName>
        <fullName evidence="4">HlyD family efflux transporter periplasmic adaptor subunit</fullName>
    </submittedName>
</protein>
<dbReference type="GO" id="GO:0030313">
    <property type="term" value="C:cell envelope"/>
    <property type="evidence" value="ECO:0007669"/>
    <property type="project" value="TreeGrafter"/>
</dbReference>
<feature type="transmembrane region" description="Helical" evidence="3">
    <location>
        <begin position="30"/>
        <end position="48"/>
    </location>
</feature>
<sequence length="590" mass="62474">MVLCVQKTIQDCRSRVACVRGGFRAMRRNLAVLFSTVAVTALAFGHSADASWLSRSTTDDADMTVMSGGRSVPPPPEPGVIDSAHKAAVSVVDGGVGLASAGASAVMSVTGMLATPFKAVGASAQAAGQMVSQFAWEVAYVFGANGTPVNSFRTSEPELVGLSDPVQDARRSQDPPKNQNKDATKEAAKPAEVVAGSAPVTAALPVPVVPPTIVPPPTVPPAAAAPVAKPTPTVAGVETTPEPLDPKLFTDFVFDKARRRPDGSFFVPKPLQRLFDMRTQKVEMTKTALSVQLPGRIIPDPNAHGDVETSLTGRIEAPKTGLPVLGDTVKQGQVLGYVTPSVGVVDRTQVRREVARITNEIRITAESLELMKQFWFVPFRDGKIIQSEMRLEGLRRERSALLPMLQTQEVLRASTDGVISVSNAINGRIVHPGEKIFEIVNPNRLWVEAIAADPDVAKTAAAVDAAVAMTPEGQTLDVGFVGSGLALQQQAVPLMFRIDNPIPGLRVGRPVTVAIRSQHTSRAGIAVPRDAVVTGASGLDQVWEHIGPEVFVPRTVKTEPIDGRSVLITAGLNPGAQIVTQGTRLLVQLQ</sequence>
<accession>A0A431VJ34</accession>
<reference evidence="4 5" key="1">
    <citation type="submission" date="2018-12" db="EMBL/GenBank/DDBJ databases">
        <authorList>
            <person name="Yang Y."/>
        </authorList>
    </citation>
    <scope>NUCLEOTIDE SEQUENCE [LARGE SCALE GENOMIC DNA]</scope>
    <source>
        <strain evidence="4 5">L-25-5w-1</strain>
    </source>
</reference>
<comment type="caution">
    <text evidence="4">The sequence shown here is derived from an EMBL/GenBank/DDBJ whole genome shotgun (WGS) entry which is preliminary data.</text>
</comment>
<keyword evidence="5" id="KW-1185">Reference proteome</keyword>
<dbReference type="PANTHER" id="PTHR30097:SF4">
    <property type="entry name" value="SLR6042 PROTEIN"/>
    <property type="match status" value="1"/>
</dbReference>
<dbReference type="InterPro" id="IPR051909">
    <property type="entry name" value="MFP_Cation_Efflux"/>
</dbReference>
<keyword evidence="1" id="KW-0813">Transport</keyword>
<feature type="compositionally biased region" description="Basic and acidic residues" evidence="2">
    <location>
        <begin position="167"/>
        <end position="189"/>
    </location>
</feature>
<gene>
    <name evidence="4" type="ORF">EJ903_08815</name>
</gene>
<evidence type="ECO:0000256" key="2">
    <source>
        <dbReference type="SAM" id="MobiDB-lite"/>
    </source>
</evidence>
<evidence type="ECO:0000256" key="1">
    <source>
        <dbReference type="ARBA" id="ARBA00022448"/>
    </source>
</evidence>
<dbReference type="Proteomes" id="UP000277007">
    <property type="component" value="Unassembled WGS sequence"/>
</dbReference>
<evidence type="ECO:0000256" key="3">
    <source>
        <dbReference type="SAM" id="Phobius"/>
    </source>
</evidence>
<dbReference type="EMBL" id="RXMA01000006">
    <property type="protein sequence ID" value="RTR21497.1"/>
    <property type="molecule type" value="Genomic_DNA"/>
</dbReference>
<feature type="region of interest" description="Disordered" evidence="2">
    <location>
        <begin position="163"/>
        <end position="191"/>
    </location>
</feature>